<dbReference type="Gene3D" id="3.40.50.720">
    <property type="entry name" value="NAD(P)-binding Rossmann-like Domain"/>
    <property type="match status" value="1"/>
</dbReference>
<protein>
    <submittedName>
        <fullName evidence="3">Crotonyl-CoA carboxylase/reductase</fullName>
        <ecNumber evidence="3">1.3.1.85</ecNumber>
    </submittedName>
</protein>
<organism evidence="3 4">
    <name type="scientific">Streptomyces huasconensis</name>
    <dbReference type="NCBI Taxonomy" id="1854574"/>
    <lineage>
        <taxon>Bacteria</taxon>
        <taxon>Bacillati</taxon>
        <taxon>Actinomycetota</taxon>
        <taxon>Actinomycetes</taxon>
        <taxon>Kitasatosporales</taxon>
        <taxon>Streptomycetaceae</taxon>
        <taxon>Streptomyces</taxon>
    </lineage>
</organism>
<dbReference type="InterPro" id="IPR011032">
    <property type="entry name" value="GroES-like_sf"/>
</dbReference>
<dbReference type="Pfam" id="PF08240">
    <property type="entry name" value="ADH_N"/>
    <property type="match status" value="1"/>
</dbReference>
<dbReference type="Pfam" id="PF00107">
    <property type="entry name" value="ADH_zinc_N"/>
    <property type="match status" value="1"/>
</dbReference>
<dbReference type="SMART" id="SM00829">
    <property type="entry name" value="PKS_ER"/>
    <property type="match status" value="1"/>
</dbReference>
<dbReference type="Gene3D" id="3.90.180.10">
    <property type="entry name" value="Medium-chain alcohol dehydrogenases, catalytic domain"/>
    <property type="match status" value="2"/>
</dbReference>
<dbReference type="GO" id="GO:0016491">
    <property type="term" value="F:oxidoreductase activity"/>
    <property type="evidence" value="ECO:0007669"/>
    <property type="project" value="UniProtKB-KW"/>
</dbReference>
<keyword evidence="3" id="KW-0560">Oxidoreductase</keyword>
<dbReference type="PANTHER" id="PTHR44154:SF1">
    <property type="entry name" value="QUINONE OXIDOREDUCTASE"/>
    <property type="match status" value="1"/>
</dbReference>
<evidence type="ECO:0000313" key="4">
    <source>
        <dbReference type="Proteomes" id="UP001553843"/>
    </source>
</evidence>
<evidence type="ECO:0000313" key="3">
    <source>
        <dbReference type="EMBL" id="MEW2364145.1"/>
    </source>
</evidence>
<dbReference type="PANTHER" id="PTHR44154">
    <property type="entry name" value="QUINONE OXIDOREDUCTASE"/>
    <property type="match status" value="1"/>
</dbReference>
<evidence type="ECO:0000259" key="2">
    <source>
        <dbReference type="SMART" id="SM00829"/>
    </source>
</evidence>
<dbReference type="InterPro" id="IPR020843">
    <property type="entry name" value="ER"/>
</dbReference>
<proteinExistence type="predicted"/>
<dbReference type="NCBIfam" id="TIGR01751">
    <property type="entry name" value="crot-CoA-red"/>
    <property type="match status" value="1"/>
</dbReference>
<dbReference type="InterPro" id="IPR051603">
    <property type="entry name" value="Zinc-ADH_QOR/CCCR"/>
</dbReference>
<keyword evidence="4" id="KW-1185">Reference proteome</keyword>
<dbReference type="EMBL" id="JBEYRS010000007">
    <property type="protein sequence ID" value="MEW2364145.1"/>
    <property type="molecule type" value="Genomic_DNA"/>
</dbReference>
<reference evidence="3 4" key="1">
    <citation type="submission" date="2024-06" db="EMBL/GenBank/DDBJ databases">
        <title>The Natural Products Discovery Center: Release of the First 8490 Sequenced Strains for Exploring Actinobacteria Biosynthetic Diversity.</title>
        <authorList>
            <person name="Kalkreuter E."/>
            <person name="Kautsar S.A."/>
            <person name="Yang D."/>
            <person name="Bader C.D."/>
            <person name="Teijaro C.N."/>
            <person name="Fluegel L."/>
            <person name="Davis C.M."/>
            <person name="Simpson J.R."/>
            <person name="Lauterbach L."/>
            <person name="Steele A.D."/>
            <person name="Gui C."/>
            <person name="Meng S."/>
            <person name="Li G."/>
            <person name="Viehrig K."/>
            <person name="Ye F."/>
            <person name="Su P."/>
            <person name="Kiefer A.F."/>
            <person name="Nichols A."/>
            <person name="Cepeda A.J."/>
            <person name="Yan W."/>
            <person name="Fan B."/>
            <person name="Jiang Y."/>
            <person name="Adhikari A."/>
            <person name="Zheng C.-J."/>
            <person name="Schuster L."/>
            <person name="Cowan T.M."/>
            <person name="Smanski M.J."/>
            <person name="Chevrette M.G."/>
            <person name="De Carvalho L.P.S."/>
            <person name="Shen B."/>
        </authorList>
    </citation>
    <scope>NUCLEOTIDE SEQUENCE [LARGE SCALE GENOMIC DNA]</scope>
    <source>
        <strain evidence="3 4">NPDC047833</strain>
    </source>
</reference>
<sequence>MGQDIYGIGEIPPLGEVPRYMHAAMIRQERYGAPADAIRIEQTEVPPVGRGQILLLVMAAGVNYNGVWAALGAPADVIAARRKQGDPHDFHIAGSEGAGVVWAVGEGVTQYGVGDEVIVGGVRWDESAPDIRLGTDPTASRSQRAWGYELNHGSFAQFTVVDEYQCHPKPPRLTWEEAGCFLGGGSTSYRMLTGWHPHHVRPGDPVLIWGGSGGLGSMAIQIVNHFGGIPVAVVSDDAKRDHCMRLGAHGVVNRREFTHWGGLPDPDDTAAYGAWLDGARSFGRRFWEVLGERRSPRIVLEHPGRDTLATSVYVCDNAGMVVTCAGTSGYLGHIDLRFLWMFQKRLQGSHAANVRETRAIIDLVAAGRVDPCLSETVPFEEIGSAHQQVYENRHAAGNTAVLVNAPGPGLTGMP</sequence>
<comment type="caution">
    <text evidence="3">The sequence shown here is derived from an EMBL/GenBank/DDBJ whole genome shotgun (WGS) entry which is preliminary data.</text>
</comment>
<evidence type="ECO:0000256" key="1">
    <source>
        <dbReference type="ARBA" id="ARBA00022857"/>
    </source>
</evidence>
<dbReference type="EC" id="1.3.1.85" evidence="3"/>
<dbReference type="SUPFAM" id="SSF51735">
    <property type="entry name" value="NAD(P)-binding Rossmann-fold domains"/>
    <property type="match status" value="1"/>
</dbReference>
<accession>A0ABV3LXG6</accession>
<feature type="domain" description="Enoyl reductase (ER)" evidence="2">
    <location>
        <begin position="33"/>
        <end position="401"/>
    </location>
</feature>
<dbReference type="InterPro" id="IPR013149">
    <property type="entry name" value="ADH-like_C"/>
</dbReference>
<dbReference type="InterPro" id="IPR013154">
    <property type="entry name" value="ADH-like_N"/>
</dbReference>
<dbReference type="InterPro" id="IPR036291">
    <property type="entry name" value="NAD(P)-bd_dom_sf"/>
</dbReference>
<gene>
    <name evidence="3" type="primary">ccrA</name>
    <name evidence="3" type="ORF">AB0887_19670</name>
</gene>
<dbReference type="RefSeq" id="WP_230898986.1">
    <property type="nucleotide sequence ID" value="NZ_CP086119.1"/>
</dbReference>
<dbReference type="Proteomes" id="UP001553843">
    <property type="component" value="Unassembled WGS sequence"/>
</dbReference>
<dbReference type="SUPFAM" id="SSF50129">
    <property type="entry name" value="GroES-like"/>
    <property type="match status" value="1"/>
</dbReference>
<dbReference type="InterPro" id="IPR010085">
    <property type="entry name" value="Crot_CoA_red"/>
</dbReference>
<name>A0ABV3LXG6_9ACTN</name>
<keyword evidence="1" id="KW-0521">NADP</keyword>